<reference evidence="1" key="1">
    <citation type="submission" date="2020-10" db="EMBL/GenBank/DDBJ databases">
        <title>Unveiling of a novel bifunctional photoreceptor, Dualchrome1, isolated from a cosmopolitan green alga.</title>
        <authorList>
            <person name="Suzuki S."/>
            <person name="Kawachi M."/>
        </authorList>
    </citation>
    <scope>NUCLEOTIDE SEQUENCE</scope>
    <source>
        <strain evidence="1">NIES 2893</strain>
    </source>
</reference>
<dbReference type="Proteomes" id="UP000660262">
    <property type="component" value="Unassembled WGS sequence"/>
</dbReference>
<organism evidence="1 2">
    <name type="scientific">Pycnococcus provasolii</name>
    <dbReference type="NCBI Taxonomy" id="41880"/>
    <lineage>
        <taxon>Eukaryota</taxon>
        <taxon>Viridiplantae</taxon>
        <taxon>Chlorophyta</taxon>
        <taxon>Pseudoscourfieldiophyceae</taxon>
        <taxon>Pseudoscourfieldiales</taxon>
        <taxon>Pycnococcaceae</taxon>
        <taxon>Pycnococcus</taxon>
    </lineage>
</organism>
<proteinExistence type="predicted"/>
<accession>A0A830I245</accession>
<sequence>MSASASSWESAVSASVSVSATSLDLEEYPSFLSYASTTFDSLPVDTVVRTVLCPLLSLAELSGLGLASSSVWRSIKHEHILWLSAYERSWGSGAASLGLPSLTASSIREEARARSSLIKAQGRSAEGFLSVLDKLASATVKAEHDAVKARDLADDAMKASFGVGCALLRQTPRDLNNRFAQRAVQLLACWVTVGDPRAQALASFLTDAARSIEDGGDLSDVPWRRSGVKFAIEAAEARENIVVCPTIKSCASLLDNHINDLLEEGASPGIPPPPYLPRSHFWFYPYAYGVGGYHVC</sequence>
<evidence type="ECO:0000313" key="2">
    <source>
        <dbReference type="Proteomes" id="UP000660262"/>
    </source>
</evidence>
<dbReference type="AlphaFoldDB" id="A0A830I245"/>
<name>A0A830I245_9CHLO</name>
<gene>
    <name evidence="1" type="ORF">PPROV_001084700</name>
</gene>
<keyword evidence="2" id="KW-1185">Reference proteome</keyword>
<evidence type="ECO:0000313" key="1">
    <source>
        <dbReference type="EMBL" id="GHP12120.1"/>
    </source>
</evidence>
<comment type="caution">
    <text evidence="1">The sequence shown here is derived from an EMBL/GenBank/DDBJ whole genome shotgun (WGS) entry which is preliminary data.</text>
</comment>
<protein>
    <submittedName>
        <fullName evidence="1">Uncharacterized protein</fullName>
    </submittedName>
</protein>
<dbReference type="EMBL" id="BNJQ01000038">
    <property type="protein sequence ID" value="GHP12120.1"/>
    <property type="molecule type" value="Genomic_DNA"/>
</dbReference>